<dbReference type="InterPro" id="IPR003593">
    <property type="entry name" value="AAA+_ATPase"/>
</dbReference>
<keyword evidence="2" id="KW-0813">Transport</keyword>
<dbReference type="Gene3D" id="3.40.50.300">
    <property type="entry name" value="P-loop containing nucleotide triphosphate hydrolases"/>
    <property type="match status" value="1"/>
</dbReference>
<proteinExistence type="predicted"/>
<dbReference type="PANTHER" id="PTHR43166">
    <property type="entry name" value="AMINO ACID IMPORT ATP-BINDING PROTEIN"/>
    <property type="match status" value="1"/>
</dbReference>
<dbReference type="PANTHER" id="PTHR43166:SF35">
    <property type="entry name" value="L-CYSTINE IMPORT ATP-BINDING PROTEIN TCYN"/>
    <property type="match status" value="1"/>
</dbReference>
<evidence type="ECO:0000313" key="8">
    <source>
        <dbReference type="EMBL" id="OAA83948.1"/>
    </source>
</evidence>
<dbReference type="GO" id="GO:0005886">
    <property type="term" value="C:plasma membrane"/>
    <property type="evidence" value="ECO:0007669"/>
    <property type="project" value="UniProtKB-SubCell"/>
</dbReference>
<dbReference type="InterPro" id="IPR017871">
    <property type="entry name" value="ABC_transporter-like_CS"/>
</dbReference>
<comment type="caution">
    <text evidence="8">The sequence shown here is derived from an EMBL/GenBank/DDBJ whole genome shotgun (WGS) entry which is preliminary data.</text>
</comment>
<evidence type="ECO:0000256" key="4">
    <source>
        <dbReference type="ARBA" id="ARBA00022741"/>
    </source>
</evidence>
<reference evidence="8 9" key="1">
    <citation type="journal article" date="2015" name="Biotechnol. Bioeng.">
        <title>Genome sequence and phenotypic characterization of Caulobacter segnis.</title>
        <authorList>
            <person name="Patel S."/>
            <person name="Fletcher B."/>
            <person name="Scott D.C."/>
            <person name="Ely B."/>
        </authorList>
    </citation>
    <scope>NUCLEOTIDE SEQUENCE [LARGE SCALE GENOMIC DNA]</scope>
    <source>
        <strain evidence="8 9">ERI-2</strain>
    </source>
</reference>
<dbReference type="GO" id="GO:0016887">
    <property type="term" value="F:ATP hydrolysis activity"/>
    <property type="evidence" value="ECO:0007669"/>
    <property type="project" value="InterPro"/>
</dbReference>
<dbReference type="Pfam" id="PF00005">
    <property type="entry name" value="ABC_tran"/>
    <property type="match status" value="1"/>
</dbReference>
<dbReference type="PIRSF" id="PIRSF039085">
    <property type="entry name" value="ABC_ATPase_HisP"/>
    <property type="match status" value="1"/>
</dbReference>
<organism evidence="8 9">
    <name type="scientific">Clostridium ljungdahlii</name>
    <dbReference type="NCBI Taxonomy" id="1538"/>
    <lineage>
        <taxon>Bacteria</taxon>
        <taxon>Bacillati</taxon>
        <taxon>Bacillota</taxon>
        <taxon>Clostridia</taxon>
        <taxon>Eubacteriales</taxon>
        <taxon>Clostridiaceae</taxon>
        <taxon>Clostridium</taxon>
    </lineage>
</organism>
<keyword evidence="5 8" id="KW-0067">ATP-binding</keyword>
<evidence type="ECO:0000259" key="7">
    <source>
        <dbReference type="PROSITE" id="PS50893"/>
    </source>
</evidence>
<dbReference type="Proteomes" id="UP000077407">
    <property type="component" value="Unassembled WGS sequence"/>
</dbReference>
<accession>A0A162L3Q4</accession>
<protein>
    <submittedName>
        <fullName evidence="8">L-cystine import ATP-binding protein TcyC</fullName>
        <ecNumber evidence="8">3.6.3.-</ecNumber>
    </submittedName>
</protein>
<evidence type="ECO:0000256" key="3">
    <source>
        <dbReference type="ARBA" id="ARBA00022475"/>
    </source>
</evidence>
<keyword evidence="4" id="KW-0547">Nucleotide-binding</keyword>
<evidence type="ECO:0000256" key="2">
    <source>
        <dbReference type="ARBA" id="ARBA00022448"/>
    </source>
</evidence>
<keyword evidence="8" id="KW-0378">Hydrolase</keyword>
<evidence type="ECO:0000256" key="6">
    <source>
        <dbReference type="ARBA" id="ARBA00023136"/>
    </source>
</evidence>
<comment type="subcellular location">
    <subcellularLocation>
        <location evidence="1">Cell membrane</location>
        <topology evidence="1">Peripheral membrane protein</topology>
    </subcellularLocation>
</comment>
<dbReference type="PROSITE" id="PS00211">
    <property type="entry name" value="ABC_TRANSPORTER_1"/>
    <property type="match status" value="1"/>
</dbReference>
<gene>
    <name evidence="8" type="primary">tcyC</name>
    <name evidence="8" type="ORF">WY13_03077</name>
</gene>
<dbReference type="InterPro" id="IPR003439">
    <property type="entry name" value="ABC_transporter-like_ATP-bd"/>
</dbReference>
<dbReference type="SMART" id="SM00382">
    <property type="entry name" value="AAA"/>
    <property type="match status" value="1"/>
</dbReference>
<sequence>MFKVERIKKSYGNNQVLKDVSMSVESGEVVGVIGASGSGKSTLLRTFNFLERADSGIITLDDFSVDVEKATKQDILKIRRNTAMVFQSYNLLKHRTAIENVMEALIVVQKMDKKEAREIAEESLSKVGLSKRFNYYPHQLSGGQQQRVGIARAIVINPKVILFDEPTSSLDPEMVGEVLSVIESVVRGEITSIIVTHEMSFARNVSDKIIFFDEGSILESGSPKEIFERPKEVRTKQFLQRTMDPLNYRLEN</sequence>
<dbReference type="SUPFAM" id="SSF52540">
    <property type="entry name" value="P-loop containing nucleoside triphosphate hydrolases"/>
    <property type="match status" value="1"/>
</dbReference>
<evidence type="ECO:0000313" key="9">
    <source>
        <dbReference type="Proteomes" id="UP000077407"/>
    </source>
</evidence>
<dbReference type="AlphaFoldDB" id="A0A162L3Q4"/>
<dbReference type="EMBL" id="LITT01000046">
    <property type="protein sequence ID" value="OAA83948.1"/>
    <property type="molecule type" value="Genomic_DNA"/>
</dbReference>
<dbReference type="GO" id="GO:0015424">
    <property type="term" value="F:ABC-type amino acid transporter activity"/>
    <property type="evidence" value="ECO:0007669"/>
    <property type="project" value="InterPro"/>
</dbReference>
<dbReference type="InterPro" id="IPR027417">
    <property type="entry name" value="P-loop_NTPase"/>
</dbReference>
<dbReference type="OrthoDB" id="9804199at2"/>
<keyword evidence="6" id="KW-0472">Membrane</keyword>
<evidence type="ECO:0000256" key="5">
    <source>
        <dbReference type="ARBA" id="ARBA00022840"/>
    </source>
</evidence>
<dbReference type="RefSeq" id="WP_063556402.1">
    <property type="nucleotide sequence ID" value="NZ_LITT01000046.1"/>
</dbReference>
<dbReference type="GO" id="GO:0005524">
    <property type="term" value="F:ATP binding"/>
    <property type="evidence" value="ECO:0007669"/>
    <property type="project" value="UniProtKB-KW"/>
</dbReference>
<dbReference type="InterPro" id="IPR050086">
    <property type="entry name" value="MetN_ABC_transporter-like"/>
</dbReference>
<keyword evidence="3" id="KW-1003">Cell membrane</keyword>
<dbReference type="PROSITE" id="PS50893">
    <property type="entry name" value="ABC_TRANSPORTER_2"/>
    <property type="match status" value="1"/>
</dbReference>
<dbReference type="EC" id="3.6.3.-" evidence="8"/>
<evidence type="ECO:0000256" key="1">
    <source>
        <dbReference type="ARBA" id="ARBA00004202"/>
    </source>
</evidence>
<dbReference type="PATRIC" id="fig|1538.10.peg.3099"/>
<name>A0A162L3Q4_9CLOT</name>
<dbReference type="InterPro" id="IPR030679">
    <property type="entry name" value="ABC_ATPase_HisP-typ"/>
</dbReference>
<feature type="domain" description="ABC transporter" evidence="7">
    <location>
        <begin position="2"/>
        <end position="239"/>
    </location>
</feature>